<dbReference type="GO" id="GO:0009103">
    <property type="term" value="P:lipopolysaccharide biosynthetic process"/>
    <property type="evidence" value="ECO:0007669"/>
    <property type="project" value="TreeGrafter"/>
</dbReference>
<dbReference type="SUPFAM" id="SSF53756">
    <property type="entry name" value="UDP-Glycosyltransferase/glycogen phosphorylase"/>
    <property type="match status" value="1"/>
</dbReference>
<keyword evidence="1" id="KW-0328">Glycosyltransferase</keyword>
<gene>
    <name evidence="5" type="ORF">Cch01nite_09040</name>
</gene>
<dbReference type="CDD" id="cd03809">
    <property type="entry name" value="GT4_MtfB-like"/>
    <property type="match status" value="1"/>
</dbReference>
<keyword evidence="6" id="KW-1185">Reference proteome</keyword>
<name>A0A919TY39_9CELL</name>
<dbReference type="EMBL" id="BONK01000002">
    <property type="protein sequence ID" value="GIG20180.1"/>
    <property type="molecule type" value="Genomic_DNA"/>
</dbReference>
<comment type="caution">
    <text evidence="5">The sequence shown here is derived from an EMBL/GenBank/DDBJ whole genome shotgun (WGS) entry which is preliminary data.</text>
</comment>
<feature type="domain" description="Glycosyl transferase family 1" evidence="3">
    <location>
        <begin position="110"/>
        <end position="265"/>
    </location>
</feature>
<evidence type="ECO:0000256" key="2">
    <source>
        <dbReference type="ARBA" id="ARBA00022679"/>
    </source>
</evidence>
<dbReference type="InterPro" id="IPR001296">
    <property type="entry name" value="Glyco_trans_1"/>
</dbReference>
<dbReference type="PANTHER" id="PTHR46401:SF2">
    <property type="entry name" value="GLYCOSYLTRANSFERASE WBBK-RELATED"/>
    <property type="match status" value="1"/>
</dbReference>
<dbReference type="Gene3D" id="3.40.50.2000">
    <property type="entry name" value="Glycogen Phosphorylase B"/>
    <property type="match status" value="2"/>
</dbReference>
<accession>A0A919TY39</accession>
<dbReference type="Pfam" id="PF00534">
    <property type="entry name" value="Glycos_transf_1"/>
    <property type="match status" value="1"/>
</dbReference>
<keyword evidence="2 5" id="KW-0808">Transferase</keyword>
<evidence type="ECO:0000313" key="6">
    <source>
        <dbReference type="Proteomes" id="UP000632740"/>
    </source>
</evidence>
<organism evidence="5 6">
    <name type="scientific">Cellulomonas chitinilytica</name>
    <dbReference type="NCBI Taxonomy" id="398759"/>
    <lineage>
        <taxon>Bacteria</taxon>
        <taxon>Bacillati</taxon>
        <taxon>Actinomycetota</taxon>
        <taxon>Actinomycetes</taxon>
        <taxon>Micrococcales</taxon>
        <taxon>Cellulomonadaceae</taxon>
        <taxon>Cellulomonas</taxon>
    </lineage>
</organism>
<dbReference type="Pfam" id="PF13439">
    <property type="entry name" value="Glyco_transf_4"/>
    <property type="match status" value="1"/>
</dbReference>
<evidence type="ECO:0000259" key="4">
    <source>
        <dbReference type="Pfam" id="PF13439"/>
    </source>
</evidence>
<dbReference type="PANTHER" id="PTHR46401">
    <property type="entry name" value="GLYCOSYLTRANSFERASE WBBK-RELATED"/>
    <property type="match status" value="1"/>
</dbReference>
<dbReference type="Proteomes" id="UP000632740">
    <property type="component" value="Unassembled WGS sequence"/>
</dbReference>
<dbReference type="AlphaFoldDB" id="A0A919TY39"/>
<sequence length="296" mass="31309">MARRTGADVLHCPHYTMPVGGPIPVAVTLHDATFFTHPDLHSQVKARFFRAATRRAVAKAGALVVPSKATRDDVIRFAGGSPERFHVAYHGVDTAQFHPAPAAERDRVARSLGLEGKDYIAFLGTLEPRKNVPALVRAWARAVEELPDPPALVLAGGPGWDTEVGPALDAVPSGLTALRPGYLPLDDLAGYLSGATVVAYPSLGEGFGLPVLEAMACGATVLTTRELSLPEVGGDAVAYAGVDEASIALELRELLGDPARRSRLAGEAVARSRQFTWAAAAATHVEAYEQALRQAR</sequence>
<evidence type="ECO:0000313" key="5">
    <source>
        <dbReference type="EMBL" id="GIG20180.1"/>
    </source>
</evidence>
<proteinExistence type="predicted"/>
<protein>
    <submittedName>
        <fullName evidence="5">Glycosyl transferase</fullName>
    </submittedName>
</protein>
<dbReference type="GO" id="GO:0016757">
    <property type="term" value="F:glycosyltransferase activity"/>
    <property type="evidence" value="ECO:0007669"/>
    <property type="project" value="UniProtKB-KW"/>
</dbReference>
<reference evidence="5" key="1">
    <citation type="submission" date="2021-01" db="EMBL/GenBank/DDBJ databases">
        <title>Whole genome shotgun sequence of Cellulomonas chitinilytica NBRC 110799.</title>
        <authorList>
            <person name="Komaki H."/>
            <person name="Tamura T."/>
        </authorList>
    </citation>
    <scope>NUCLEOTIDE SEQUENCE</scope>
    <source>
        <strain evidence="5">NBRC 110799</strain>
    </source>
</reference>
<evidence type="ECO:0000259" key="3">
    <source>
        <dbReference type="Pfam" id="PF00534"/>
    </source>
</evidence>
<dbReference type="InterPro" id="IPR028098">
    <property type="entry name" value="Glyco_trans_4-like_N"/>
</dbReference>
<evidence type="ECO:0000256" key="1">
    <source>
        <dbReference type="ARBA" id="ARBA00022676"/>
    </source>
</evidence>
<feature type="domain" description="Glycosyltransferase subfamily 4-like N-terminal" evidence="4">
    <location>
        <begin position="2"/>
        <end position="95"/>
    </location>
</feature>